<gene>
    <name evidence="1" type="ORF">UFOVP253_72</name>
</gene>
<protein>
    <submittedName>
        <fullName evidence="1">Uncharacterized protein</fullName>
    </submittedName>
</protein>
<accession>A0A6J5LI45</accession>
<reference evidence="1" key="1">
    <citation type="submission" date="2020-04" db="EMBL/GenBank/DDBJ databases">
        <authorList>
            <person name="Chiriac C."/>
            <person name="Salcher M."/>
            <person name="Ghai R."/>
            <person name="Kavagutti S V."/>
        </authorList>
    </citation>
    <scope>NUCLEOTIDE SEQUENCE</scope>
</reference>
<name>A0A6J5LI45_9CAUD</name>
<dbReference type="EMBL" id="LR796266">
    <property type="protein sequence ID" value="CAB4132747.1"/>
    <property type="molecule type" value="Genomic_DNA"/>
</dbReference>
<proteinExistence type="predicted"/>
<organism evidence="1">
    <name type="scientific">uncultured Caudovirales phage</name>
    <dbReference type="NCBI Taxonomy" id="2100421"/>
    <lineage>
        <taxon>Viruses</taxon>
        <taxon>Duplodnaviria</taxon>
        <taxon>Heunggongvirae</taxon>
        <taxon>Uroviricota</taxon>
        <taxon>Caudoviricetes</taxon>
        <taxon>Peduoviridae</taxon>
        <taxon>Maltschvirus</taxon>
        <taxon>Maltschvirus maltsch</taxon>
    </lineage>
</organism>
<sequence length="115" mass="13041">MKLSNKVDGKTVSVMHGENFMHLVDALPAGETTKTKMYIVGHSESGHNHVLKSKTELEVLETDGKRFVLIKEVAELFHQKSFDIHETVKVQPGIYEITHKTEYDPFAEIVKAVYD</sequence>
<evidence type="ECO:0000313" key="1">
    <source>
        <dbReference type="EMBL" id="CAB4132747.1"/>
    </source>
</evidence>